<sequence>MSATAKIDIAASHQTRLGCSKIAQALGVGRYGTAYQLWENYTGRAPWPNIGGDLRVALGEPMEEVLRPFVEKKLGRILRRDRQEYLHPTLPLIGHVDYRAGRAIGELQRPVVDMKTSLGFGSKSRFGADGSDEVDADVMLQMQGYLMLTGAQVAYVAALVMGPELKIYTVEADPEVHQMIEAGVAEFWWHVTTDTPPAIATLEDTARCWPKSTPGTTVQATPNQEELVTSLNRLKAEISAKQGSADAAEMQIKAVLGDAEALIGANGKPICTWKSQSSTRLDTTALKEALPDVAAQYTKTTQSRVFRLAKEKKA</sequence>
<dbReference type="RefSeq" id="WP_034435699.1">
    <property type="nucleotide sequence ID" value="NZ_CBTK010000286.1"/>
</dbReference>
<dbReference type="InterPro" id="IPR011335">
    <property type="entry name" value="Restrct_endonuc-II-like"/>
</dbReference>
<dbReference type="InterPro" id="IPR019080">
    <property type="entry name" value="YqaJ_viral_recombinase"/>
</dbReference>
<protein>
    <recommendedName>
        <fullName evidence="1">YqaJ viral recombinase domain-containing protein</fullName>
    </recommendedName>
</protein>
<keyword evidence="3" id="KW-1185">Reference proteome</keyword>
<dbReference type="Pfam" id="PF09588">
    <property type="entry name" value="YqaJ"/>
    <property type="match status" value="1"/>
</dbReference>
<organism evidence="2 3">
    <name type="scientific">Candidatus Contendobacter odensis Run_B_J11</name>
    <dbReference type="NCBI Taxonomy" id="1400861"/>
    <lineage>
        <taxon>Bacteria</taxon>
        <taxon>Pseudomonadati</taxon>
        <taxon>Pseudomonadota</taxon>
        <taxon>Gammaproteobacteria</taxon>
        <taxon>Candidatus Competibacteraceae</taxon>
        <taxon>Candidatus Contendibacter</taxon>
    </lineage>
</organism>
<dbReference type="EMBL" id="CBTK010000286">
    <property type="protein sequence ID" value="CDH46987.1"/>
    <property type="molecule type" value="Genomic_DNA"/>
</dbReference>
<reference evidence="2 3" key="1">
    <citation type="journal article" date="2014" name="ISME J.">
        <title>Candidatus Competibacter-lineage genomes retrieved from metagenomes reveal functional metabolic diversity.</title>
        <authorList>
            <person name="McIlroy S.J."/>
            <person name="Albertsen M."/>
            <person name="Andresen E.K."/>
            <person name="Saunders A.M."/>
            <person name="Kristiansen R."/>
            <person name="Stokholm-Bjerregaard M."/>
            <person name="Nielsen K.L."/>
            <person name="Nielsen P.H."/>
        </authorList>
    </citation>
    <scope>NUCLEOTIDE SEQUENCE [LARGE SCALE GENOMIC DNA]</scope>
    <source>
        <strain evidence="2 3">Run_B_J11</strain>
    </source>
</reference>
<feature type="domain" description="YqaJ viral recombinase" evidence="1">
    <location>
        <begin position="13"/>
        <end position="152"/>
    </location>
</feature>
<dbReference type="OrthoDB" id="9135654at2"/>
<evidence type="ECO:0000313" key="3">
    <source>
        <dbReference type="Proteomes" id="UP000019184"/>
    </source>
</evidence>
<dbReference type="InterPro" id="IPR011604">
    <property type="entry name" value="PDDEXK-like_dom_sf"/>
</dbReference>
<evidence type="ECO:0000259" key="1">
    <source>
        <dbReference type="Pfam" id="PF09588"/>
    </source>
</evidence>
<proteinExistence type="predicted"/>
<gene>
    <name evidence="2" type="ORF">BN874_690037</name>
</gene>
<dbReference type="AlphaFoldDB" id="A0A7U7J5M6"/>
<comment type="caution">
    <text evidence="2">The sequence shown here is derived from an EMBL/GenBank/DDBJ whole genome shotgun (WGS) entry which is preliminary data.</text>
</comment>
<dbReference type="Gene3D" id="3.90.320.10">
    <property type="match status" value="1"/>
</dbReference>
<name>A0A7U7J5M6_9GAMM</name>
<dbReference type="Proteomes" id="UP000019184">
    <property type="component" value="Unassembled WGS sequence"/>
</dbReference>
<evidence type="ECO:0000313" key="2">
    <source>
        <dbReference type="EMBL" id="CDH46987.1"/>
    </source>
</evidence>
<dbReference type="SUPFAM" id="SSF52980">
    <property type="entry name" value="Restriction endonuclease-like"/>
    <property type="match status" value="1"/>
</dbReference>
<accession>A0A7U7J5M6</accession>